<evidence type="ECO:0000256" key="15">
    <source>
        <dbReference type="SAM" id="SignalP"/>
    </source>
</evidence>
<feature type="transmembrane region" description="Helical" evidence="14">
    <location>
        <begin position="476"/>
        <end position="499"/>
    </location>
</feature>
<evidence type="ECO:0000256" key="1">
    <source>
        <dbReference type="ARBA" id="ARBA00022448"/>
    </source>
</evidence>
<keyword evidence="9" id="KW-0675">Receptor</keyword>
<dbReference type="FunFam" id="2.70.170.10:FF:000028">
    <property type="entry name" value="AcetylCholine Receptor"/>
    <property type="match status" value="1"/>
</dbReference>
<keyword evidence="6" id="KW-0406">Ion transport</keyword>
<dbReference type="SUPFAM" id="SSF90112">
    <property type="entry name" value="Neurotransmitter-gated ion-channel transmembrane pore"/>
    <property type="match status" value="1"/>
</dbReference>
<feature type="domain" description="Neurotransmitter-gated ion-channel transmembrane" evidence="17">
    <location>
        <begin position="241"/>
        <end position="486"/>
    </location>
</feature>
<feature type="chain" id="PRO_5036987426" evidence="15">
    <location>
        <begin position="22"/>
        <end position="502"/>
    </location>
</feature>
<dbReference type="Gene3D" id="1.20.58.390">
    <property type="entry name" value="Neurotransmitter-gated ion-channel transmembrane domain"/>
    <property type="match status" value="1"/>
</dbReference>
<evidence type="ECO:0000256" key="8">
    <source>
        <dbReference type="ARBA" id="ARBA00023157"/>
    </source>
</evidence>
<keyword evidence="1" id="KW-0813">Transport</keyword>
<dbReference type="CDD" id="cd18997">
    <property type="entry name" value="LGIC_ECD_nAChR"/>
    <property type="match status" value="1"/>
</dbReference>
<dbReference type="InterPro" id="IPR036719">
    <property type="entry name" value="Neuro-gated_channel_TM_sf"/>
</dbReference>
<keyword evidence="7 14" id="KW-0472">Membrane</keyword>
<proteinExistence type="predicted"/>
<dbReference type="CDD" id="cd19051">
    <property type="entry name" value="LGIC_TM_cation"/>
    <property type="match status" value="1"/>
</dbReference>
<dbReference type="InterPro" id="IPR006202">
    <property type="entry name" value="Neur_chan_lig-bd"/>
</dbReference>
<comment type="subcellular location">
    <subcellularLocation>
        <location evidence="13">Synaptic cell membrane</location>
        <topology evidence="13">Multi-pass membrane protein</topology>
    </subcellularLocation>
</comment>
<dbReference type="AlphaFoldDB" id="A0A914A482"/>
<accession>A0A914A482</accession>
<keyword evidence="15" id="KW-0732">Signal</keyword>
<dbReference type="SUPFAM" id="SSF63712">
    <property type="entry name" value="Nicotinic receptor ligand binding domain-like"/>
    <property type="match status" value="1"/>
</dbReference>
<keyword evidence="12" id="KW-0407">Ion channel</keyword>
<keyword evidence="10" id="KW-0325">Glycoprotein</keyword>
<evidence type="ECO:0000259" key="17">
    <source>
        <dbReference type="Pfam" id="PF02932"/>
    </source>
</evidence>
<evidence type="ECO:0000256" key="6">
    <source>
        <dbReference type="ARBA" id="ARBA00023065"/>
    </source>
</evidence>
<evidence type="ECO:0000256" key="12">
    <source>
        <dbReference type="ARBA" id="ARBA00023303"/>
    </source>
</evidence>
<dbReference type="InterPro" id="IPR038050">
    <property type="entry name" value="Neuro_actylchol_rec"/>
</dbReference>
<dbReference type="PANTHER" id="PTHR18945">
    <property type="entry name" value="NEUROTRANSMITTER GATED ION CHANNEL"/>
    <property type="match status" value="1"/>
</dbReference>
<dbReference type="OrthoDB" id="6127156at2759"/>
<keyword evidence="19" id="KW-1185">Reference proteome</keyword>
<dbReference type="GO" id="GO:0004888">
    <property type="term" value="F:transmembrane signaling receptor activity"/>
    <property type="evidence" value="ECO:0007669"/>
    <property type="project" value="InterPro"/>
</dbReference>
<evidence type="ECO:0000313" key="19">
    <source>
        <dbReference type="Proteomes" id="UP000887568"/>
    </source>
</evidence>
<keyword evidence="3 14" id="KW-0812">Transmembrane</keyword>
<keyword evidence="2" id="KW-1003">Cell membrane</keyword>
<dbReference type="Gene3D" id="2.70.170.10">
    <property type="entry name" value="Neurotransmitter-gated ion-channel ligand-binding domain"/>
    <property type="match status" value="1"/>
</dbReference>
<dbReference type="InterPro" id="IPR036734">
    <property type="entry name" value="Neur_chan_lig-bd_sf"/>
</dbReference>
<evidence type="ECO:0000256" key="11">
    <source>
        <dbReference type="ARBA" id="ARBA00023286"/>
    </source>
</evidence>
<keyword evidence="4 14" id="KW-1133">Transmembrane helix</keyword>
<dbReference type="GeneID" id="119729943"/>
<dbReference type="Pfam" id="PF02932">
    <property type="entry name" value="Neur_chan_memb"/>
    <property type="match status" value="1"/>
</dbReference>
<feature type="transmembrane region" description="Helical" evidence="14">
    <location>
        <begin position="235"/>
        <end position="259"/>
    </location>
</feature>
<evidence type="ECO:0000256" key="10">
    <source>
        <dbReference type="ARBA" id="ARBA00023180"/>
    </source>
</evidence>
<feature type="domain" description="Neurotransmitter-gated ion-channel ligand-binding" evidence="16">
    <location>
        <begin position="29"/>
        <end position="234"/>
    </location>
</feature>
<evidence type="ECO:0000313" key="18">
    <source>
        <dbReference type="EnsemblMetazoa" id="XP_038058662.1"/>
    </source>
</evidence>
<evidence type="ECO:0000256" key="5">
    <source>
        <dbReference type="ARBA" id="ARBA00023018"/>
    </source>
</evidence>
<dbReference type="InterPro" id="IPR006201">
    <property type="entry name" value="Neur_channel"/>
</dbReference>
<evidence type="ECO:0000256" key="4">
    <source>
        <dbReference type="ARBA" id="ARBA00022989"/>
    </source>
</evidence>
<feature type="signal peptide" evidence="15">
    <location>
        <begin position="1"/>
        <end position="21"/>
    </location>
</feature>
<evidence type="ECO:0000259" key="16">
    <source>
        <dbReference type="Pfam" id="PF02931"/>
    </source>
</evidence>
<evidence type="ECO:0000256" key="9">
    <source>
        <dbReference type="ARBA" id="ARBA00023170"/>
    </source>
</evidence>
<dbReference type="PRINTS" id="PR00252">
    <property type="entry name" value="NRIONCHANNEL"/>
</dbReference>
<keyword evidence="5" id="KW-0770">Synapse</keyword>
<sequence>MADMRIVLIWIGSMLVLHSESSREPSNQNRLLKELLDNYGYTTVRPVYNLSHPTTVELRLTIVQVIELNERHQTIEIGAWLTQRWTDEYMRWEPADYGGVDHLYVHKSLIWLPDVTMYKNVDRDFESYKDISAKVSHTGLVNWATPVILKCTCTIDARLFPFDTQVCQIRFSSWALDSRELNLTEIKEDSRKNFYTDVGVWELLDVVVEREEVSYDDGTTYVDLSHFIHLRRRPLYHLLQIILPCLLLSLLNLMVFILPPQSGEKISLGVTNLLSLILFQQLISGNLPPTANNAPIIGFYFTPMIALSCTSIVCTVAVLGLFYRDNRRPIPRWVVYIVFGILSRLVCHRTSGEIAPTISKSRRGESSLTREPENVESTYDLTDLSGNLTENVRESSPAKSLLRQAGDWDETRCRPYDATKQLCTVSHSKTHDSPVMRARKRVCDGESETRLKRHQTRPLPSSHTWREVAVVIDRTALMLSLLITLCSIVTCVVSFIISFHSE</sequence>
<feature type="transmembrane region" description="Helical" evidence="14">
    <location>
        <begin position="296"/>
        <end position="323"/>
    </location>
</feature>
<name>A0A914A482_PATMI</name>
<keyword evidence="11" id="KW-1071">Ligand-gated ion channel</keyword>
<dbReference type="Pfam" id="PF02931">
    <property type="entry name" value="Neur_chan_LBD"/>
    <property type="match status" value="1"/>
</dbReference>
<protein>
    <submittedName>
        <fullName evidence="18">Uncharacterized protein</fullName>
    </submittedName>
</protein>
<feature type="transmembrane region" description="Helical" evidence="14">
    <location>
        <begin position="266"/>
        <end position="284"/>
    </location>
</feature>
<evidence type="ECO:0000256" key="14">
    <source>
        <dbReference type="SAM" id="Phobius"/>
    </source>
</evidence>
<dbReference type="Proteomes" id="UP000887568">
    <property type="component" value="Unplaced"/>
</dbReference>
<evidence type="ECO:0000256" key="2">
    <source>
        <dbReference type="ARBA" id="ARBA00022475"/>
    </source>
</evidence>
<evidence type="ECO:0000256" key="13">
    <source>
        <dbReference type="ARBA" id="ARBA00034099"/>
    </source>
</evidence>
<keyword evidence="8" id="KW-1015">Disulfide bond</keyword>
<evidence type="ECO:0000256" key="3">
    <source>
        <dbReference type="ARBA" id="ARBA00022692"/>
    </source>
</evidence>
<reference evidence="18" key="1">
    <citation type="submission" date="2022-11" db="UniProtKB">
        <authorList>
            <consortium name="EnsemblMetazoa"/>
        </authorList>
    </citation>
    <scope>IDENTIFICATION</scope>
</reference>
<dbReference type="InterPro" id="IPR006029">
    <property type="entry name" value="Neurotrans-gated_channel_TM"/>
</dbReference>
<dbReference type="PRINTS" id="PR00254">
    <property type="entry name" value="NICOTINICR"/>
</dbReference>
<dbReference type="EnsemblMetazoa" id="XM_038202734.1">
    <property type="protein sequence ID" value="XP_038058662.1"/>
    <property type="gene ID" value="LOC119729943"/>
</dbReference>
<dbReference type="OMA" id="FANYICV"/>
<dbReference type="FunFam" id="1.20.58.390:FF:000043">
    <property type="entry name" value="AcetylCholine Receptor"/>
    <property type="match status" value="1"/>
</dbReference>
<evidence type="ECO:0000256" key="7">
    <source>
        <dbReference type="ARBA" id="ARBA00023136"/>
    </source>
</evidence>
<dbReference type="RefSeq" id="XP_038058662.1">
    <property type="nucleotide sequence ID" value="XM_038202734.1"/>
</dbReference>
<dbReference type="InterPro" id="IPR002394">
    <property type="entry name" value="Nicotinic_acetylcholine_rcpt"/>
</dbReference>
<organism evidence="18 19">
    <name type="scientific">Patiria miniata</name>
    <name type="common">Bat star</name>
    <name type="synonym">Asterina miniata</name>
    <dbReference type="NCBI Taxonomy" id="46514"/>
    <lineage>
        <taxon>Eukaryota</taxon>
        <taxon>Metazoa</taxon>
        <taxon>Echinodermata</taxon>
        <taxon>Eleutherozoa</taxon>
        <taxon>Asterozoa</taxon>
        <taxon>Asteroidea</taxon>
        <taxon>Valvatacea</taxon>
        <taxon>Valvatida</taxon>
        <taxon>Asterinidae</taxon>
        <taxon>Patiria</taxon>
    </lineage>
</organism>
<dbReference type="GO" id="GO:0022848">
    <property type="term" value="F:acetylcholine-gated monoatomic cation-selective channel activity"/>
    <property type="evidence" value="ECO:0007669"/>
    <property type="project" value="InterPro"/>
</dbReference>
<dbReference type="GO" id="GO:0045211">
    <property type="term" value="C:postsynaptic membrane"/>
    <property type="evidence" value="ECO:0007669"/>
    <property type="project" value="InterPro"/>
</dbReference>